<organism evidence="2 3">
    <name type="scientific">Oryza glaberrima</name>
    <name type="common">African rice</name>
    <dbReference type="NCBI Taxonomy" id="4538"/>
    <lineage>
        <taxon>Eukaryota</taxon>
        <taxon>Viridiplantae</taxon>
        <taxon>Streptophyta</taxon>
        <taxon>Embryophyta</taxon>
        <taxon>Tracheophyta</taxon>
        <taxon>Spermatophyta</taxon>
        <taxon>Magnoliopsida</taxon>
        <taxon>Liliopsida</taxon>
        <taxon>Poales</taxon>
        <taxon>Poaceae</taxon>
        <taxon>BOP clade</taxon>
        <taxon>Oryzoideae</taxon>
        <taxon>Oryzeae</taxon>
        <taxon>Oryzinae</taxon>
        <taxon>Oryza</taxon>
    </lineage>
</organism>
<evidence type="ECO:0000313" key="3">
    <source>
        <dbReference type="Proteomes" id="UP000007306"/>
    </source>
</evidence>
<feature type="compositionally biased region" description="Low complexity" evidence="1">
    <location>
        <begin position="95"/>
        <end position="114"/>
    </location>
</feature>
<dbReference type="EnsemblPlants" id="ORGLA04G0223200.1">
    <property type="protein sequence ID" value="ORGLA04G0223200.1"/>
    <property type="gene ID" value="ORGLA04G0223200"/>
</dbReference>
<protein>
    <submittedName>
        <fullName evidence="2">Uncharacterized protein</fullName>
    </submittedName>
</protein>
<proteinExistence type="predicted"/>
<keyword evidence="3" id="KW-1185">Reference proteome</keyword>
<feature type="compositionally biased region" description="Basic and acidic residues" evidence="1">
    <location>
        <begin position="198"/>
        <end position="224"/>
    </location>
</feature>
<dbReference type="Gramene" id="ORGLA04G0223200.1">
    <property type="protein sequence ID" value="ORGLA04G0223200.1"/>
    <property type="gene ID" value="ORGLA04G0223200"/>
</dbReference>
<reference evidence="2" key="1">
    <citation type="submission" date="2015-06" db="UniProtKB">
        <authorList>
            <consortium name="EnsemblPlants"/>
        </authorList>
    </citation>
    <scope>IDENTIFICATION</scope>
</reference>
<dbReference type="SUPFAM" id="SSF53756">
    <property type="entry name" value="UDP-Glycosyltransferase/glycogen phosphorylase"/>
    <property type="match status" value="1"/>
</dbReference>
<feature type="region of interest" description="Disordered" evidence="1">
    <location>
        <begin position="193"/>
        <end position="231"/>
    </location>
</feature>
<feature type="compositionally biased region" description="Basic and acidic residues" evidence="1">
    <location>
        <begin position="27"/>
        <end position="42"/>
    </location>
</feature>
<feature type="region of interest" description="Disordered" evidence="1">
    <location>
        <begin position="27"/>
        <end position="54"/>
    </location>
</feature>
<evidence type="ECO:0000313" key="2">
    <source>
        <dbReference type="EnsemblPlants" id="ORGLA04G0223200.1"/>
    </source>
</evidence>
<dbReference type="AlphaFoldDB" id="I1PPW3"/>
<dbReference type="eggNOG" id="KOG1192">
    <property type="taxonomic scope" value="Eukaryota"/>
</dbReference>
<dbReference type="STRING" id="4538.I1PPW3"/>
<accession>I1PPW3</accession>
<name>I1PPW3_ORYGL</name>
<sequence>WAPQVIFPLFNSLSPLIYCDGGTGEEGRWRGGAEGRRAEPSRQPRPLRRGVGGGGLLRRGGCSTECVGFDGLWLSGHNDVLAGKTATAVGGEVNSRLVGSRGPSPSPSTSSRRSSPLRHRPANAVVFDGVLPWAATAAAGLRIPRYAFTGMGCFALSVQRALLLHAPQDGVASDDEPFLVPGLPDVVRLFRPQPPEPCLRRREPLSLRRERGDRERELKVREMGREEEEGG</sequence>
<evidence type="ECO:0000256" key="1">
    <source>
        <dbReference type="SAM" id="MobiDB-lite"/>
    </source>
</evidence>
<dbReference type="HOGENOM" id="CLU_1202492_0_0_1"/>
<feature type="region of interest" description="Disordered" evidence="1">
    <location>
        <begin position="93"/>
        <end position="118"/>
    </location>
</feature>
<dbReference type="Gene3D" id="3.40.50.2000">
    <property type="entry name" value="Glycogen Phosphorylase B"/>
    <property type="match status" value="1"/>
</dbReference>
<reference evidence="2 3" key="2">
    <citation type="submission" date="2018-04" db="EMBL/GenBank/DDBJ databases">
        <title>OglaRS2 (Oryza glaberrima Reference Sequence Version 2).</title>
        <authorList>
            <person name="Zhang J."/>
            <person name="Kudrna D."/>
            <person name="Lee S."/>
            <person name="Talag J."/>
            <person name="Rajasekar S."/>
            <person name="Wing R.A."/>
        </authorList>
    </citation>
    <scope>NUCLEOTIDE SEQUENCE [LARGE SCALE GENOMIC DNA]</scope>
    <source>
        <strain evidence="2 3">cv. IRGC 96717</strain>
    </source>
</reference>
<dbReference type="Proteomes" id="UP000007306">
    <property type="component" value="Chromosome 4"/>
</dbReference>